<feature type="region of interest" description="Disordered" evidence="1">
    <location>
        <begin position="74"/>
        <end position="99"/>
    </location>
</feature>
<dbReference type="Proteomes" id="UP000499080">
    <property type="component" value="Unassembled WGS sequence"/>
</dbReference>
<organism evidence="2 3">
    <name type="scientific">Araneus ventricosus</name>
    <name type="common">Orbweaver spider</name>
    <name type="synonym">Epeira ventricosa</name>
    <dbReference type="NCBI Taxonomy" id="182803"/>
    <lineage>
        <taxon>Eukaryota</taxon>
        <taxon>Metazoa</taxon>
        <taxon>Ecdysozoa</taxon>
        <taxon>Arthropoda</taxon>
        <taxon>Chelicerata</taxon>
        <taxon>Arachnida</taxon>
        <taxon>Araneae</taxon>
        <taxon>Araneomorphae</taxon>
        <taxon>Entelegynae</taxon>
        <taxon>Araneoidea</taxon>
        <taxon>Araneidae</taxon>
        <taxon>Araneus</taxon>
    </lineage>
</organism>
<protein>
    <submittedName>
        <fullName evidence="2">Uncharacterized protein</fullName>
    </submittedName>
</protein>
<accession>A0A4Y2CNN2</accession>
<keyword evidence="3" id="KW-1185">Reference proteome</keyword>
<gene>
    <name evidence="2" type="ORF">AVEN_49416_1</name>
</gene>
<proteinExistence type="predicted"/>
<sequence>MEHDRTPLLIPKLFPRFQVALVSLQHCVVELLLVSCFEAARGYLGRNLVILNRAQKTTTPELAHSTPNFRTTLPFTHEELTTSDPGHQIEREPDTAGLH</sequence>
<dbReference type="AlphaFoldDB" id="A0A4Y2CNN2"/>
<evidence type="ECO:0000313" key="3">
    <source>
        <dbReference type="Proteomes" id="UP000499080"/>
    </source>
</evidence>
<evidence type="ECO:0000313" key="2">
    <source>
        <dbReference type="EMBL" id="GBM06030.1"/>
    </source>
</evidence>
<reference evidence="2 3" key="1">
    <citation type="journal article" date="2019" name="Sci. Rep.">
        <title>Orb-weaving spider Araneus ventricosus genome elucidates the spidroin gene catalogue.</title>
        <authorList>
            <person name="Kono N."/>
            <person name="Nakamura H."/>
            <person name="Ohtoshi R."/>
            <person name="Moran D.A.P."/>
            <person name="Shinohara A."/>
            <person name="Yoshida Y."/>
            <person name="Fujiwara M."/>
            <person name="Mori M."/>
            <person name="Tomita M."/>
            <person name="Arakawa K."/>
        </authorList>
    </citation>
    <scope>NUCLEOTIDE SEQUENCE [LARGE SCALE GENOMIC DNA]</scope>
</reference>
<comment type="caution">
    <text evidence="2">The sequence shown here is derived from an EMBL/GenBank/DDBJ whole genome shotgun (WGS) entry which is preliminary data.</text>
</comment>
<name>A0A4Y2CNN2_ARAVE</name>
<evidence type="ECO:0000256" key="1">
    <source>
        <dbReference type="SAM" id="MobiDB-lite"/>
    </source>
</evidence>
<dbReference type="EMBL" id="BGPR01000222">
    <property type="protein sequence ID" value="GBM06030.1"/>
    <property type="molecule type" value="Genomic_DNA"/>
</dbReference>
<feature type="compositionally biased region" description="Basic and acidic residues" evidence="1">
    <location>
        <begin position="87"/>
        <end position="99"/>
    </location>
</feature>